<dbReference type="Proteomes" id="UP001189429">
    <property type="component" value="Unassembled WGS sequence"/>
</dbReference>
<protein>
    <submittedName>
        <fullName evidence="2">Uncharacterized protein</fullName>
    </submittedName>
</protein>
<comment type="caution">
    <text evidence="2">The sequence shown here is derived from an EMBL/GenBank/DDBJ whole genome shotgun (WGS) entry which is preliminary data.</text>
</comment>
<feature type="compositionally biased region" description="Acidic residues" evidence="1">
    <location>
        <begin position="32"/>
        <end position="44"/>
    </location>
</feature>
<name>A0ABN9U922_9DINO</name>
<dbReference type="EMBL" id="CAUYUJ010015572">
    <property type="protein sequence ID" value="CAK0855774.1"/>
    <property type="molecule type" value="Genomic_DNA"/>
</dbReference>
<evidence type="ECO:0000313" key="3">
    <source>
        <dbReference type="Proteomes" id="UP001189429"/>
    </source>
</evidence>
<sequence>CKSNRLLWAQHSTRCPGLRRSSAGGGAPGGDAEGEDDEAEDEEDEKKQPCAAAERGAASARRPDPRMTHGAVRAGTAHDAGRHASHTSSAADTRPYTAAPQADGSAGAGATPQRRHSAAPQRQSAPAPQAQRSRSHPPRGTPAARQIG</sequence>
<evidence type="ECO:0000313" key="2">
    <source>
        <dbReference type="EMBL" id="CAK0855774.1"/>
    </source>
</evidence>
<organism evidence="2 3">
    <name type="scientific">Prorocentrum cordatum</name>
    <dbReference type="NCBI Taxonomy" id="2364126"/>
    <lineage>
        <taxon>Eukaryota</taxon>
        <taxon>Sar</taxon>
        <taxon>Alveolata</taxon>
        <taxon>Dinophyceae</taxon>
        <taxon>Prorocentrales</taxon>
        <taxon>Prorocentraceae</taxon>
        <taxon>Prorocentrum</taxon>
    </lineage>
</organism>
<feature type="non-terminal residue" evidence="2">
    <location>
        <position position="1"/>
    </location>
</feature>
<proteinExistence type="predicted"/>
<keyword evidence="3" id="KW-1185">Reference proteome</keyword>
<evidence type="ECO:0000256" key="1">
    <source>
        <dbReference type="SAM" id="MobiDB-lite"/>
    </source>
</evidence>
<accession>A0ABN9U922</accession>
<feature type="compositionally biased region" description="Low complexity" evidence="1">
    <location>
        <begin position="118"/>
        <end position="132"/>
    </location>
</feature>
<feature type="compositionally biased region" description="Low complexity" evidence="1">
    <location>
        <begin position="51"/>
        <end position="60"/>
    </location>
</feature>
<reference evidence="2" key="1">
    <citation type="submission" date="2023-10" db="EMBL/GenBank/DDBJ databases">
        <authorList>
            <person name="Chen Y."/>
            <person name="Shah S."/>
            <person name="Dougan E. K."/>
            <person name="Thang M."/>
            <person name="Chan C."/>
        </authorList>
    </citation>
    <scope>NUCLEOTIDE SEQUENCE [LARGE SCALE GENOMIC DNA]</scope>
</reference>
<feature type="non-terminal residue" evidence="2">
    <location>
        <position position="148"/>
    </location>
</feature>
<gene>
    <name evidence="2" type="ORF">PCOR1329_LOCUS46323</name>
</gene>
<feature type="region of interest" description="Disordered" evidence="1">
    <location>
        <begin position="1"/>
        <end position="148"/>
    </location>
</feature>